<protein>
    <recommendedName>
        <fullName evidence="4">Phage protein</fullName>
    </recommendedName>
</protein>
<comment type="caution">
    <text evidence="2">The sequence shown here is derived from an EMBL/GenBank/DDBJ whole genome shotgun (WGS) entry which is preliminary data.</text>
</comment>
<organism evidence="2 3">
    <name type="scientific">Leclercia barmai</name>
    <dbReference type="NCBI Taxonomy" id="2785629"/>
    <lineage>
        <taxon>Bacteria</taxon>
        <taxon>Pseudomonadati</taxon>
        <taxon>Pseudomonadota</taxon>
        <taxon>Gammaproteobacteria</taxon>
        <taxon>Enterobacterales</taxon>
        <taxon>Enterobacteriaceae</taxon>
        <taxon>Leclercia</taxon>
    </lineage>
</organism>
<dbReference type="Proteomes" id="UP000706580">
    <property type="component" value="Unassembled WGS sequence"/>
</dbReference>
<reference evidence="2 3" key="1">
    <citation type="submission" date="2020-11" db="EMBL/GenBank/DDBJ databases">
        <title>Draft Genome of Enterobacter sp. strain EMC7.</title>
        <authorList>
            <person name="Barman P."/>
            <person name="Sinha S."/>
            <person name="Sen S."/>
            <person name="Chakraborty R."/>
        </authorList>
    </citation>
    <scope>NUCLEOTIDE SEQUENCE [LARGE SCALE GENOMIC DNA]</scope>
    <source>
        <strain evidence="2 3">EMC7</strain>
    </source>
</reference>
<evidence type="ECO:0000313" key="2">
    <source>
        <dbReference type="EMBL" id="MBZ0057155.1"/>
    </source>
</evidence>
<dbReference type="RefSeq" id="WP_223074070.1">
    <property type="nucleotide sequence ID" value="NZ_JADMNK010000002.1"/>
</dbReference>
<feature type="transmembrane region" description="Helical" evidence="1">
    <location>
        <begin position="6"/>
        <end position="27"/>
    </location>
</feature>
<accession>A0ABS7RTP7</accession>
<evidence type="ECO:0000313" key="3">
    <source>
        <dbReference type="Proteomes" id="UP000706580"/>
    </source>
</evidence>
<keyword evidence="3" id="KW-1185">Reference proteome</keyword>
<sequence>MSYSDVVATIALFVSVLGTFASGYISYHFAIKGERRKEFNFIADKITLSLDHQQESADRGHYPTKTLSESDLHALLLVSNKRDASKIRNAFTNYITSLERCGNWDSGTYDFHSPQEIIKSAEELKRWTRHK</sequence>
<name>A0ABS7RTP7_9ENTR</name>
<keyword evidence="1" id="KW-0472">Membrane</keyword>
<dbReference type="EMBL" id="JADMNK010000002">
    <property type="protein sequence ID" value="MBZ0057155.1"/>
    <property type="molecule type" value="Genomic_DNA"/>
</dbReference>
<keyword evidence="1" id="KW-1133">Transmembrane helix</keyword>
<proteinExistence type="predicted"/>
<gene>
    <name evidence="2" type="ORF">ITX56_04885</name>
</gene>
<evidence type="ECO:0008006" key="4">
    <source>
        <dbReference type="Google" id="ProtNLM"/>
    </source>
</evidence>
<evidence type="ECO:0000256" key="1">
    <source>
        <dbReference type="SAM" id="Phobius"/>
    </source>
</evidence>
<keyword evidence="1" id="KW-0812">Transmembrane</keyword>